<dbReference type="Proteomes" id="UP000273326">
    <property type="component" value="Chromosome"/>
</dbReference>
<protein>
    <submittedName>
        <fullName evidence="1">Uncharacterized protein</fullName>
    </submittedName>
</protein>
<evidence type="ECO:0000313" key="1">
    <source>
        <dbReference type="EMBL" id="AZP03668.1"/>
    </source>
</evidence>
<dbReference type="Gene3D" id="1.10.10.10">
    <property type="entry name" value="Winged helix-like DNA-binding domain superfamily/Winged helix DNA-binding domain"/>
    <property type="match status" value="1"/>
</dbReference>
<dbReference type="OrthoDB" id="5949858at2"/>
<dbReference type="AlphaFoldDB" id="A0A3Q9BKY7"/>
<dbReference type="InterPro" id="IPR036390">
    <property type="entry name" value="WH_DNA-bd_sf"/>
</dbReference>
<dbReference type="SUPFAM" id="SSF46785">
    <property type="entry name" value="Winged helix' DNA-binding domain"/>
    <property type="match status" value="1"/>
</dbReference>
<keyword evidence="2" id="KW-1185">Reference proteome</keyword>
<proteinExistence type="predicted"/>
<sequence length="186" mass="21080">MKEKLLMEIKKLLQCMKNPIKSQIVLSLYQHPVLTPQELLELNDSISQATLYRTLKKMEEEEILEVASKTQKRGAIEKSYKLAESMLNFGNSVISLNDGDAYAKMFSDFVTELLVEFDNYSKQEPINIAEDGSGFSAVPIYATTDELAVYGKEIKKILEPAFKRTNPEQDLHTFATIITPPGKEKK</sequence>
<reference evidence="2" key="1">
    <citation type="submission" date="2018-12" db="EMBL/GenBank/DDBJ databases">
        <title>Complete genome sequencing of Jeotgalibaca sp. H21T32.</title>
        <authorList>
            <person name="Bae J.-W."/>
            <person name="Lee S.-Y."/>
        </authorList>
    </citation>
    <scope>NUCLEOTIDE SEQUENCE [LARGE SCALE GENOMIC DNA]</scope>
    <source>
        <strain evidence="2">H21T32</strain>
    </source>
</reference>
<dbReference type="KEGG" id="jeh:EJN90_02710"/>
<dbReference type="Gene3D" id="6.10.140.2180">
    <property type="match status" value="1"/>
</dbReference>
<name>A0A3Q9BKY7_9LACT</name>
<accession>A0A3Q9BKY7</accession>
<evidence type="ECO:0000313" key="2">
    <source>
        <dbReference type="Proteomes" id="UP000273326"/>
    </source>
</evidence>
<organism evidence="1 2">
    <name type="scientific">Jeotgalibaca ciconiae</name>
    <dbReference type="NCBI Taxonomy" id="2496265"/>
    <lineage>
        <taxon>Bacteria</taxon>
        <taxon>Bacillati</taxon>
        <taxon>Bacillota</taxon>
        <taxon>Bacilli</taxon>
        <taxon>Lactobacillales</taxon>
        <taxon>Carnobacteriaceae</taxon>
        <taxon>Jeotgalibaca</taxon>
    </lineage>
</organism>
<dbReference type="EMBL" id="CP034465">
    <property type="protein sequence ID" value="AZP03668.1"/>
    <property type="molecule type" value="Genomic_DNA"/>
</dbReference>
<dbReference type="InterPro" id="IPR036388">
    <property type="entry name" value="WH-like_DNA-bd_sf"/>
</dbReference>
<gene>
    <name evidence="1" type="ORF">EJN90_02710</name>
</gene>